<dbReference type="EMBL" id="CAKXAJ010025715">
    <property type="protein sequence ID" value="CAH2243079.1"/>
    <property type="molecule type" value="Genomic_DNA"/>
</dbReference>
<dbReference type="Proteomes" id="UP000838756">
    <property type="component" value="Unassembled WGS sequence"/>
</dbReference>
<protein>
    <submittedName>
        <fullName evidence="1">Jg14101 protein</fullName>
    </submittedName>
</protein>
<name>A0A8S4RZ29_9NEOP</name>
<gene>
    <name evidence="1" type="primary">jg14101</name>
    <name evidence="1" type="ORF">PAEG_LOCUS19284</name>
</gene>
<proteinExistence type="predicted"/>
<dbReference type="AlphaFoldDB" id="A0A8S4RZ29"/>
<evidence type="ECO:0000313" key="1">
    <source>
        <dbReference type="EMBL" id="CAH2243079.1"/>
    </source>
</evidence>
<evidence type="ECO:0000313" key="2">
    <source>
        <dbReference type="Proteomes" id="UP000838756"/>
    </source>
</evidence>
<keyword evidence="2" id="KW-1185">Reference proteome</keyword>
<sequence>MSTNKRPLLDIGLWPPNTTVLRHLDSAVLCNSLDGIRSNAAFTGARSPTPWDPNVYRFPAHCHFSFATLSSMSVTPVLIRIYHF</sequence>
<accession>A0A8S4RZ29</accession>
<reference evidence="1" key="1">
    <citation type="submission" date="2022-03" db="EMBL/GenBank/DDBJ databases">
        <authorList>
            <person name="Lindestad O."/>
        </authorList>
    </citation>
    <scope>NUCLEOTIDE SEQUENCE</scope>
</reference>
<organism evidence="1 2">
    <name type="scientific">Pararge aegeria aegeria</name>
    <dbReference type="NCBI Taxonomy" id="348720"/>
    <lineage>
        <taxon>Eukaryota</taxon>
        <taxon>Metazoa</taxon>
        <taxon>Ecdysozoa</taxon>
        <taxon>Arthropoda</taxon>
        <taxon>Hexapoda</taxon>
        <taxon>Insecta</taxon>
        <taxon>Pterygota</taxon>
        <taxon>Neoptera</taxon>
        <taxon>Endopterygota</taxon>
        <taxon>Lepidoptera</taxon>
        <taxon>Glossata</taxon>
        <taxon>Ditrysia</taxon>
        <taxon>Papilionoidea</taxon>
        <taxon>Nymphalidae</taxon>
        <taxon>Satyrinae</taxon>
        <taxon>Satyrini</taxon>
        <taxon>Parargina</taxon>
        <taxon>Pararge</taxon>
    </lineage>
</organism>
<comment type="caution">
    <text evidence="1">The sequence shown here is derived from an EMBL/GenBank/DDBJ whole genome shotgun (WGS) entry which is preliminary data.</text>
</comment>